<organism evidence="1 2">
    <name type="scientific">Protopolystoma xenopodis</name>
    <dbReference type="NCBI Taxonomy" id="117903"/>
    <lineage>
        <taxon>Eukaryota</taxon>
        <taxon>Metazoa</taxon>
        <taxon>Spiralia</taxon>
        <taxon>Lophotrochozoa</taxon>
        <taxon>Platyhelminthes</taxon>
        <taxon>Monogenea</taxon>
        <taxon>Polyopisthocotylea</taxon>
        <taxon>Polystomatidea</taxon>
        <taxon>Polystomatidae</taxon>
        <taxon>Protopolystoma</taxon>
    </lineage>
</organism>
<evidence type="ECO:0000313" key="1">
    <source>
        <dbReference type="EMBL" id="VEL17479.1"/>
    </source>
</evidence>
<dbReference type="AlphaFoldDB" id="A0A3S5CL63"/>
<gene>
    <name evidence="1" type="ORF">PXEA_LOCUS10919</name>
</gene>
<keyword evidence="2" id="KW-1185">Reference proteome</keyword>
<accession>A0A3S5CL63</accession>
<evidence type="ECO:0000313" key="2">
    <source>
        <dbReference type="Proteomes" id="UP000784294"/>
    </source>
</evidence>
<protein>
    <submittedName>
        <fullName evidence="1">Uncharacterized protein</fullName>
    </submittedName>
</protein>
<name>A0A3S5CL63_9PLAT</name>
<dbReference type="EMBL" id="CAAALY010032805">
    <property type="protein sequence ID" value="VEL17479.1"/>
    <property type="molecule type" value="Genomic_DNA"/>
</dbReference>
<dbReference type="Proteomes" id="UP000784294">
    <property type="component" value="Unassembled WGS sequence"/>
</dbReference>
<proteinExistence type="predicted"/>
<reference evidence="1" key="1">
    <citation type="submission" date="2018-11" db="EMBL/GenBank/DDBJ databases">
        <authorList>
            <consortium name="Pathogen Informatics"/>
        </authorList>
    </citation>
    <scope>NUCLEOTIDE SEQUENCE</scope>
</reference>
<sequence>MLFSRGGINLRCLSPSLEVKPPWDTGQLVCATASGDHCCLHHHHHQLLHPQATRPCQKLSSLSAHEVVACPCRDGDDAVTALLVPSHTTWPHDLVTWNREEKALIHRRLCRGKCLFFLSPSISF</sequence>
<comment type="caution">
    <text evidence="1">The sequence shown here is derived from an EMBL/GenBank/DDBJ whole genome shotgun (WGS) entry which is preliminary data.</text>
</comment>